<dbReference type="GO" id="GO:0016747">
    <property type="term" value="F:acyltransferase activity, transferring groups other than amino-acyl groups"/>
    <property type="evidence" value="ECO:0007669"/>
    <property type="project" value="InterPro"/>
</dbReference>
<dbReference type="CDD" id="cd04301">
    <property type="entry name" value="NAT_SF"/>
    <property type="match status" value="1"/>
</dbReference>
<dbReference type="PANTHER" id="PTHR43420">
    <property type="entry name" value="ACETYLTRANSFERASE"/>
    <property type="match status" value="1"/>
</dbReference>
<evidence type="ECO:0000313" key="4">
    <source>
        <dbReference type="EMBL" id="HIQ78905.1"/>
    </source>
</evidence>
<organism evidence="4 5">
    <name type="scientific">Candidatus Scatomorpha intestinavium</name>
    <dbReference type="NCBI Taxonomy" id="2840922"/>
    <lineage>
        <taxon>Bacteria</taxon>
        <taxon>Bacillati</taxon>
        <taxon>Bacillota</taxon>
        <taxon>Clostridia</taxon>
        <taxon>Eubacteriales</taxon>
        <taxon>Candidatus Scatomorpha</taxon>
    </lineage>
</organism>
<sequence>MIFRRAESAEFEEIRNFYWKLIDSFDTAQYGPGWKKGVYPSDVDLKAALGTGELYVLDDGENIAAAAVINRNTGGADGTSLLSGDIPPERVFALHMLGVSPERQRAGVGRVLAGKCLELAQHLGALCVRLDVAEGNLPAEKLYLSMGFRFAGTRAEDYEGVGRMRFEIFEKIF</sequence>
<gene>
    <name evidence="4" type="ORF">IAB77_06560</name>
</gene>
<reference evidence="4" key="1">
    <citation type="submission" date="2020-10" db="EMBL/GenBank/DDBJ databases">
        <authorList>
            <person name="Gilroy R."/>
        </authorList>
    </citation>
    <scope>NUCLEOTIDE SEQUENCE</scope>
    <source>
        <strain evidence="4">ChiBcolR7-354</strain>
    </source>
</reference>
<evidence type="ECO:0000313" key="5">
    <source>
        <dbReference type="Proteomes" id="UP000824262"/>
    </source>
</evidence>
<dbReference type="AlphaFoldDB" id="A0A9D1CTZ0"/>
<dbReference type="InterPro" id="IPR050680">
    <property type="entry name" value="YpeA/RimI_acetyltransf"/>
</dbReference>
<proteinExistence type="predicted"/>
<dbReference type="EMBL" id="DVGA01000064">
    <property type="protein sequence ID" value="HIQ78905.1"/>
    <property type="molecule type" value="Genomic_DNA"/>
</dbReference>
<accession>A0A9D1CTZ0</accession>
<evidence type="ECO:0000256" key="2">
    <source>
        <dbReference type="ARBA" id="ARBA00023315"/>
    </source>
</evidence>
<evidence type="ECO:0000259" key="3">
    <source>
        <dbReference type="PROSITE" id="PS51186"/>
    </source>
</evidence>
<keyword evidence="2" id="KW-0012">Acyltransferase</keyword>
<dbReference type="InterPro" id="IPR016181">
    <property type="entry name" value="Acyl_CoA_acyltransferase"/>
</dbReference>
<dbReference type="PROSITE" id="PS51186">
    <property type="entry name" value="GNAT"/>
    <property type="match status" value="1"/>
</dbReference>
<reference evidence="4" key="2">
    <citation type="journal article" date="2021" name="PeerJ">
        <title>Extensive microbial diversity within the chicken gut microbiome revealed by metagenomics and culture.</title>
        <authorList>
            <person name="Gilroy R."/>
            <person name="Ravi A."/>
            <person name="Getino M."/>
            <person name="Pursley I."/>
            <person name="Horton D.L."/>
            <person name="Alikhan N.F."/>
            <person name="Baker D."/>
            <person name="Gharbi K."/>
            <person name="Hall N."/>
            <person name="Watson M."/>
            <person name="Adriaenssens E.M."/>
            <person name="Foster-Nyarko E."/>
            <person name="Jarju S."/>
            <person name="Secka A."/>
            <person name="Antonio M."/>
            <person name="Oren A."/>
            <person name="Chaudhuri R.R."/>
            <person name="La Ragione R."/>
            <person name="Hildebrand F."/>
            <person name="Pallen M.J."/>
        </authorList>
    </citation>
    <scope>NUCLEOTIDE SEQUENCE</scope>
    <source>
        <strain evidence="4">ChiBcolR7-354</strain>
    </source>
</reference>
<evidence type="ECO:0000256" key="1">
    <source>
        <dbReference type="ARBA" id="ARBA00022679"/>
    </source>
</evidence>
<dbReference type="Proteomes" id="UP000824262">
    <property type="component" value="Unassembled WGS sequence"/>
</dbReference>
<dbReference type="Pfam" id="PF00583">
    <property type="entry name" value="Acetyltransf_1"/>
    <property type="match status" value="1"/>
</dbReference>
<dbReference type="SUPFAM" id="SSF55729">
    <property type="entry name" value="Acyl-CoA N-acyltransferases (Nat)"/>
    <property type="match status" value="1"/>
</dbReference>
<comment type="caution">
    <text evidence="4">The sequence shown here is derived from an EMBL/GenBank/DDBJ whole genome shotgun (WGS) entry which is preliminary data.</text>
</comment>
<name>A0A9D1CTZ0_9FIRM</name>
<dbReference type="InterPro" id="IPR000182">
    <property type="entry name" value="GNAT_dom"/>
</dbReference>
<feature type="domain" description="N-acetyltransferase" evidence="3">
    <location>
        <begin position="1"/>
        <end position="173"/>
    </location>
</feature>
<keyword evidence="1" id="KW-0808">Transferase</keyword>
<protein>
    <submittedName>
        <fullName evidence="4">GNAT family N-acetyltransferase</fullName>
    </submittedName>
</protein>
<dbReference type="Gene3D" id="3.40.630.30">
    <property type="match status" value="1"/>
</dbReference>